<dbReference type="GO" id="GO:0097268">
    <property type="term" value="C:cytoophidium"/>
    <property type="evidence" value="ECO:0007669"/>
    <property type="project" value="UniProtKB-ARBA"/>
</dbReference>
<sequence length="541" mass="60723">MNHKYLFIVGGVMSGVGKGTSSAALGLTLKSKGYDVTAIKIDPYVNLDAGTMNPVEHGEVFVTVDGDETDQDVGTYERYLEIEIRKINYMTTGRVYQSVIERERNLEYGGKCVEVVPDVPEEVIRRIKLASDEAKSDITIIEVGGTVGEYQNVLFLEAARMMQVEDPDGVRFAMVSYLPVPQSIGEMKTKPTQYAVRTLNAAGIRPDFIIGRSSLPMDKPRKEKIARFCSVPWDHIIGAVDVKSIYDIPRVFEEQNFAGLILESFGLENRSSELGRWNEFTDKITNATTEIKIGVIGKYFSTGDFVLSDAYISVLEAIKHAAAENIVKAKVDWLNSEEYEKDPVKISELSDYNGLLIPGGFGSRGIEGKIKVIEYARTNNIPYLGLCYGMQCAVIEFARNELGWKDAHTTEIDEKTSHPVIHIMQDQKKKMEEEDYGGTMRLGSYDCHLAEGTISRQAYGQSDISERHRHRYEFNNDYRKELEDAGLVIAGVNPTQDLVEIVEIKGHPFFVGVQFHPEFQSRPLSPHPLFVNFIKAAKEKK</sequence>
<evidence type="ECO:0000256" key="7">
    <source>
        <dbReference type="ARBA" id="ARBA00022840"/>
    </source>
</evidence>
<dbReference type="GO" id="GO:0042802">
    <property type="term" value="F:identical protein binding"/>
    <property type="evidence" value="ECO:0007669"/>
    <property type="project" value="TreeGrafter"/>
</dbReference>
<comment type="catalytic activity">
    <reaction evidence="11">
        <text>UTP + L-glutamine + ATP + H2O = CTP + L-glutamate + ADP + phosphate + 2 H(+)</text>
        <dbReference type="Rhea" id="RHEA:26426"/>
        <dbReference type="ChEBI" id="CHEBI:15377"/>
        <dbReference type="ChEBI" id="CHEBI:15378"/>
        <dbReference type="ChEBI" id="CHEBI:29985"/>
        <dbReference type="ChEBI" id="CHEBI:30616"/>
        <dbReference type="ChEBI" id="CHEBI:37563"/>
        <dbReference type="ChEBI" id="CHEBI:43474"/>
        <dbReference type="ChEBI" id="CHEBI:46398"/>
        <dbReference type="ChEBI" id="CHEBI:58359"/>
        <dbReference type="ChEBI" id="CHEBI:456216"/>
        <dbReference type="EC" id="6.3.4.2"/>
    </reaction>
</comment>
<dbReference type="PANTHER" id="PTHR11550:SF0">
    <property type="entry name" value="CTP SYNTHASE-RELATED"/>
    <property type="match status" value="1"/>
</dbReference>
<dbReference type="SUPFAM" id="SSF52317">
    <property type="entry name" value="Class I glutamine amidotransferase-like"/>
    <property type="match status" value="1"/>
</dbReference>
<evidence type="ECO:0000313" key="18">
    <source>
        <dbReference type="EMBL" id="PJC24310.1"/>
    </source>
</evidence>
<dbReference type="CDD" id="cd01746">
    <property type="entry name" value="GATase1_CTP_Synthase"/>
    <property type="match status" value="1"/>
</dbReference>
<protein>
    <recommendedName>
        <fullName evidence="12">CTP synthase</fullName>
        <ecNumber evidence="3">6.3.4.2</ecNumber>
    </recommendedName>
    <alternativeName>
        <fullName evidence="14">Cytidine 5'-triphosphate synthase</fullName>
    </alternativeName>
    <alternativeName>
        <fullName evidence="15">Cytidine triphosphate synthetase</fullName>
    </alternativeName>
    <alternativeName>
        <fullName evidence="13">UTP--ammonia ligase</fullName>
    </alternativeName>
</protein>
<proteinExistence type="inferred from homology"/>
<keyword evidence="10" id="KW-0665">Pyrimidine biosynthesis</keyword>
<evidence type="ECO:0000313" key="19">
    <source>
        <dbReference type="Proteomes" id="UP000230251"/>
    </source>
</evidence>
<evidence type="ECO:0000256" key="13">
    <source>
        <dbReference type="ARBA" id="ARBA00075170"/>
    </source>
</evidence>
<evidence type="ECO:0000256" key="4">
    <source>
        <dbReference type="ARBA" id="ARBA00022598"/>
    </source>
</evidence>
<reference evidence="19" key="1">
    <citation type="submission" date="2017-09" db="EMBL/GenBank/DDBJ databases">
        <title>Depth-based differentiation of microbial function through sediment-hosted aquifers and enrichment of novel symbionts in the deep terrestrial subsurface.</title>
        <authorList>
            <person name="Probst A.J."/>
            <person name="Ladd B."/>
            <person name="Jarett J.K."/>
            <person name="Geller-Mcgrath D.E."/>
            <person name="Sieber C.M.K."/>
            <person name="Emerson J.B."/>
            <person name="Anantharaman K."/>
            <person name="Thomas B.C."/>
            <person name="Malmstrom R."/>
            <person name="Stieglmeier M."/>
            <person name="Klingl A."/>
            <person name="Woyke T."/>
            <person name="Ryan C.M."/>
            <person name="Banfield J.F."/>
        </authorList>
    </citation>
    <scope>NUCLEOTIDE SEQUENCE [LARGE SCALE GENOMIC DNA]</scope>
</reference>
<evidence type="ECO:0000256" key="10">
    <source>
        <dbReference type="ARBA" id="ARBA00022975"/>
    </source>
</evidence>
<dbReference type="FunFam" id="3.40.50.300:FF:000009">
    <property type="entry name" value="CTP synthase"/>
    <property type="match status" value="1"/>
</dbReference>
<keyword evidence="7" id="KW-0067">ATP-binding</keyword>
<comment type="caution">
    <text evidence="18">The sequence shown here is derived from an EMBL/GenBank/DDBJ whole genome shotgun (WGS) entry which is preliminary data.</text>
</comment>
<dbReference type="PANTHER" id="PTHR11550">
    <property type="entry name" value="CTP SYNTHASE"/>
    <property type="match status" value="1"/>
</dbReference>
<dbReference type="NCBIfam" id="NF003792">
    <property type="entry name" value="PRK05380.1"/>
    <property type="match status" value="1"/>
</dbReference>
<evidence type="ECO:0000256" key="6">
    <source>
        <dbReference type="ARBA" id="ARBA00022741"/>
    </source>
</evidence>
<dbReference type="GO" id="GO:0046872">
    <property type="term" value="F:metal ion binding"/>
    <property type="evidence" value="ECO:0007669"/>
    <property type="project" value="UniProtKB-KW"/>
</dbReference>
<dbReference type="GO" id="GO:0003883">
    <property type="term" value="F:CTP synthase activity"/>
    <property type="evidence" value="ECO:0007669"/>
    <property type="project" value="UniProtKB-EC"/>
</dbReference>
<dbReference type="GO" id="GO:0019856">
    <property type="term" value="P:pyrimidine nucleobase biosynthetic process"/>
    <property type="evidence" value="ECO:0007669"/>
    <property type="project" value="TreeGrafter"/>
</dbReference>
<dbReference type="EC" id="6.3.4.2" evidence="3"/>
<dbReference type="PROSITE" id="PS51273">
    <property type="entry name" value="GATASE_TYPE_1"/>
    <property type="match status" value="1"/>
</dbReference>
<evidence type="ECO:0000256" key="2">
    <source>
        <dbReference type="ARBA" id="ARBA00007533"/>
    </source>
</evidence>
<dbReference type="InterPro" id="IPR017456">
    <property type="entry name" value="CTP_synthase_N"/>
</dbReference>
<dbReference type="InterPro" id="IPR004468">
    <property type="entry name" value="CTP_synthase"/>
</dbReference>
<feature type="domain" description="Glutamine amidotransferase" evidence="16">
    <location>
        <begin position="307"/>
        <end position="535"/>
    </location>
</feature>
<dbReference type="Proteomes" id="UP000230251">
    <property type="component" value="Unassembled WGS sequence"/>
</dbReference>
<evidence type="ECO:0000256" key="12">
    <source>
        <dbReference type="ARBA" id="ARBA00070745"/>
    </source>
</evidence>
<comment type="pathway">
    <text evidence="1">Pyrimidine metabolism; CTP biosynthesis via de novo pathway; CTP from UDP: step 2/2.</text>
</comment>
<dbReference type="EMBL" id="PFSI01000050">
    <property type="protein sequence ID" value="PJC24310.1"/>
    <property type="molecule type" value="Genomic_DNA"/>
</dbReference>
<dbReference type="GO" id="GO:0005524">
    <property type="term" value="F:ATP binding"/>
    <property type="evidence" value="ECO:0007669"/>
    <property type="project" value="UniProtKB-KW"/>
</dbReference>
<evidence type="ECO:0000256" key="9">
    <source>
        <dbReference type="ARBA" id="ARBA00022962"/>
    </source>
</evidence>
<evidence type="ECO:0000256" key="14">
    <source>
        <dbReference type="ARBA" id="ARBA00079941"/>
    </source>
</evidence>
<dbReference type="InterPro" id="IPR029062">
    <property type="entry name" value="Class_I_gatase-like"/>
</dbReference>
<dbReference type="Gene3D" id="3.40.50.300">
    <property type="entry name" value="P-loop containing nucleotide triphosphate hydrolases"/>
    <property type="match status" value="1"/>
</dbReference>
<dbReference type="AlphaFoldDB" id="A0A2M8ENJ5"/>
<dbReference type="InterPro" id="IPR027417">
    <property type="entry name" value="P-loop_NTPase"/>
</dbReference>
<evidence type="ECO:0000256" key="11">
    <source>
        <dbReference type="ARBA" id="ARBA00047781"/>
    </source>
</evidence>
<dbReference type="SUPFAM" id="SSF52540">
    <property type="entry name" value="P-loop containing nucleoside triphosphate hydrolases"/>
    <property type="match status" value="1"/>
</dbReference>
<feature type="domain" description="CTP synthase N-terminal" evidence="17">
    <location>
        <begin position="4"/>
        <end position="266"/>
    </location>
</feature>
<keyword evidence="8" id="KW-0460">Magnesium</keyword>
<keyword evidence="4" id="KW-0436">Ligase</keyword>
<evidence type="ECO:0000256" key="3">
    <source>
        <dbReference type="ARBA" id="ARBA00012291"/>
    </source>
</evidence>
<evidence type="ECO:0000256" key="15">
    <source>
        <dbReference type="ARBA" id="ARBA00083191"/>
    </source>
</evidence>
<gene>
    <name evidence="18" type="ORF">CO057_03225</name>
</gene>
<evidence type="ECO:0000256" key="8">
    <source>
        <dbReference type="ARBA" id="ARBA00022842"/>
    </source>
</evidence>
<dbReference type="NCBIfam" id="TIGR00337">
    <property type="entry name" value="PyrG"/>
    <property type="match status" value="1"/>
</dbReference>
<keyword evidence="5" id="KW-0479">Metal-binding</keyword>
<keyword evidence="6" id="KW-0547">Nucleotide-binding</keyword>
<dbReference type="Pfam" id="PF06418">
    <property type="entry name" value="CTP_synth_N"/>
    <property type="match status" value="1"/>
</dbReference>
<dbReference type="FunFam" id="3.40.50.880:FF:000002">
    <property type="entry name" value="CTP synthase"/>
    <property type="match status" value="1"/>
</dbReference>
<name>A0A2M8ENJ5_9BACT</name>
<dbReference type="UniPathway" id="UPA00159">
    <property type="reaction ID" value="UER00277"/>
</dbReference>
<evidence type="ECO:0000256" key="1">
    <source>
        <dbReference type="ARBA" id="ARBA00005171"/>
    </source>
</evidence>
<comment type="similarity">
    <text evidence="2">Belongs to the CTP synthase family.</text>
</comment>
<dbReference type="Pfam" id="PF00117">
    <property type="entry name" value="GATase"/>
    <property type="match status" value="1"/>
</dbReference>
<dbReference type="Gene3D" id="3.40.50.880">
    <property type="match status" value="1"/>
</dbReference>
<evidence type="ECO:0000256" key="5">
    <source>
        <dbReference type="ARBA" id="ARBA00022723"/>
    </source>
</evidence>
<dbReference type="GO" id="GO:0044210">
    <property type="term" value="P:'de novo' CTP biosynthetic process"/>
    <property type="evidence" value="ECO:0007669"/>
    <property type="project" value="UniProtKB-UniPathway"/>
</dbReference>
<dbReference type="InterPro" id="IPR033828">
    <property type="entry name" value="GATase1_CTP_Synthase"/>
</dbReference>
<keyword evidence="9" id="KW-0315">Glutamine amidotransferase</keyword>
<evidence type="ECO:0000259" key="16">
    <source>
        <dbReference type="Pfam" id="PF00117"/>
    </source>
</evidence>
<accession>A0A2M8ENJ5</accession>
<dbReference type="InterPro" id="IPR017926">
    <property type="entry name" value="GATASE"/>
</dbReference>
<evidence type="ECO:0000259" key="17">
    <source>
        <dbReference type="Pfam" id="PF06418"/>
    </source>
</evidence>
<organism evidence="18 19">
    <name type="scientific">Candidatus Uhrbacteria bacterium CG_4_9_14_0_2_um_filter_41_50</name>
    <dbReference type="NCBI Taxonomy" id="1975031"/>
    <lineage>
        <taxon>Bacteria</taxon>
        <taxon>Candidatus Uhriibacteriota</taxon>
    </lineage>
</organism>